<dbReference type="InterPro" id="IPR001789">
    <property type="entry name" value="Sig_transdc_resp-reg_receiver"/>
</dbReference>
<feature type="modified residue" description="4-aspartylphosphate" evidence="12">
    <location>
        <position position="1223"/>
    </location>
</feature>
<keyword evidence="4" id="KW-0808">Transferase</keyword>
<evidence type="ECO:0000259" key="16">
    <source>
        <dbReference type="PROSITE" id="PS50110"/>
    </source>
</evidence>
<dbReference type="GO" id="GO:0043565">
    <property type="term" value="F:sequence-specific DNA binding"/>
    <property type="evidence" value="ECO:0007669"/>
    <property type="project" value="InterPro"/>
</dbReference>
<dbReference type="InterPro" id="IPR003594">
    <property type="entry name" value="HATPase_dom"/>
</dbReference>
<dbReference type="Pfam" id="PF12833">
    <property type="entry name" value="HTH_18"/>
    <property type="match status" value="1"/>
</dbReference>
<dbReference type="InterPro" id="IPR036890">
    <property type="entry name" value="HATPase_C_sf"/>
</dbReference>
<dbReference type="SUPFAM" id="SSF50969">
    <property type="entry name" value="YVTN repeat-like/Quinoprotein amine dehydrogenase"/>
    <property type="match status" value="1"/>
</dbReference>
<dbReference type="InterPro" id="IPR036097">
    <property type="entry name" value="HisK_dim/P_sf"/>
</dbReference>
<comment type="caution">
    <text evidence="17">The sequence shown here is derived from an EMBL/GenBank/DDBJ whole genome shotgun (WGS) entry which is preliminary data.</text>
</comment>
<keyword evidence="6 17" id="KW-0418">Kinase</keyword>
<evidence type="ECO:0000256" key="1">
    <source>
        <dbReference type="ARBA" id="ARBA00000085"/>
    </source>
</evidence>
<sequence>MRHKLFLFLILLLAYTPHVYGGIKLYSEHMKTSDGLPSNTIRYLHQDCKGFLWIGTLNGLSRYDGNSFITFQPQDEIEPALSDNRIYNITEDKHGFLWIGTASRIYSCYDLQKACFVHYTEKDKRGENYSKLYLASNGDIWLWHPTNGCLRVTHHSDRSLVSTVYKTEEGNMPDNQINFIEEDASGRTWIGTKRGLAVTINGETKIIDRALNWASVFSHKNMVYLLTQDGTIYKYKEPDNKPIKIASLPDKQEKKTSFDNFFLLGKQIILTSTGVYNYDFETQQVTIDQELHLKNGKIIRDNHANYWIYNHTGIVWYVQSESGNIKEFQLIPKEQINHIDFERYHIVHDSRGIIWISTYGNGLFTYNTNDGTLQHFTADTASTGCIDTDFLLYVTEDRNGVIWVGSEFLGITRITVQNESPERIYPENQQLLDRSNSIRMIAQMPDGNIGIGTRKGGVYMYNPSLEKMVQKTDFSSNIYAIASDSKEQIWLGTRGDGIKIDSQWYRHSDSEPYSLSNNNVFTFHKDRDNRMWIGTFGGGLDLALPDSNNRYKFKHFFQYIHGVSEIRTLLEDENGMFWMGTSNGICLFHPDSLISNPNNYHLFSHTNGRFCSNSIIYLFQDSKKRIWAGTSGMGIVLCSPENNYTNLRYECFDTQDGLVNNTVQSILEDDKGHLWIATEYGLSQFNVESHSFNNYLFASQTLGNAYSENCAYKKEDGKLIFGTNYGLVIIDPLKMQGSIPSVPVTFTDLYINGIQVLPNGKDSPLIQSLSYSEEIRLKHFQNSFQIYFSTFDYSSNGHHQYMYRLENYDKEWSTPSSLNFASYKYLKPGNYTLHVKVRNEAGTWDERETTLRIIIHPPFWKTDWAFSCYALLALTLLYLSYRVIRNINTLRNRINVEKQLTEYKLVFFTNISHEFRTPLTLIQGAMEKMQHISHLPQEAVRPLQTMNKSTNRMLRLINQLLEFRKMQNNKLGLSLEETDVMAFLYEIFLSFGDVAEQKKIDFQFKPSIPSYKMFIDKGNIDKVTYNLLSNAFKYTPSGGRIILSATIDNTQKHLQIQVSDTGVGIPKEKRGELFKRFMQSNFSRNSIGVGLHLSQELVLVHKGRIEYSENEGGGSIFTIYLPADKAVYEEKDFLIAGNALLKEEENSLVFHPLDISSSEQDDIQQNAPITEDKRKILVIEDDNDIRGFLQEELSPFFEVETEADGKSGFKKACTYDADLIVCDVLMPGMTGFELTKKLKSDFTTSHIPIILLTALSSSEKHLEGIEAGADAYIAKPFSIKLLLARIFKLIEQRDKLRRKYSNEPGIIHPETCTTDRDKEFVDRLNLVLEQNLSRPELSIDEFAALMRLGRTVFYKKLRGLTGCSPNEYLRMVRMKKAAELLLSPDNPTVAEVAYQVGISDPFYFSKCFKAQFGVAPSHYQKGTAKDSSVVEEAPSDEKTQ</sequence>
<evidence type="ECO:0000256" key="6">
    <source>
        <dbReference type="ARBA" id="ARBA00022777"/>
    </source>
</evidence>
<evidence type="ECO:0000256" key="11">
    <source>
        <dbReference type="ARBA" id="ARBA00023163"/>
    </source>
</evidence>
<organism evidence="17 18">
    <name type="scientific">Bacteroides clarus</name>
    <dbReference type="NCBI Taxonomy" id="626929"/>
    <lineage>
        <taxon>Bacteria</taxon>
        <taxon>Pseudomonadati</taxon>
        <taxon>Bacteroidota</taxon>
        <taxon>Bacteroidia</taxon>
        <taxon>Bacteroidales</taxon>
        <taxon>Bacteroidaceae</taxon>
        <taxon>Bacteroides</taxon>
    </lineage>
</organism>
<evidence type="ECO:0000256" key="12">
    <source>
        <dbReference type="PROSITE-ProRule" id="PRU00169"/>
    </source>
</evidence>
<dbReference type="Pfam" id="PF07494">
    <property type="entry name" value="Reg_prop"/>
    <property type="match status" value="3"/>
</dbReference>
<dbReference type="InterPro" id="IPR011044">
    <property type="entry name" value="Quino_amine_DH_bsu"/>
</dbReference>
<dbReference type="SUPFAM" id="SSF55874">
    <property type="entry name" value="ATPase domain of HSP90 chaperone/DNA topoisomerase II/histidine kinase"/>
    <property type="match status" value="1"/>
</dbReference>
<evidence type="ECO:0000259" key="14">
    <source>
        <dbReference type="PROSITE" id="PS01124"/>
    </source>
</evidence>
<keyword evidence="10" id="KW-0238">DNA-binding</keyword>
<dbReference type="GO" id="GO:0003700">
    <property type="term" value="F:DNA-binding transcription factor activity"/>
    <property type="evidence" value="ECO:0007669"/>
    <property type="project" value="InterPro"/>
</dbReference>
<keyword evidence="9" id="KW-0805">Transcription regulation</keyword>
<feature type="domain" description="Response regulatory" evidence="16">
    <location>
        <begin position="1175"/>
        <end position="1290"/>
    </location>
</feature>
<dbReference type="SMART" id="SM00448">
    <property type="entry name" value="REC"/>
    <property type="match status" value="1"/>
</dbReference>
<evidence type="ECO:0000256" key="3">
    <source>
        <dbReference type="ARBA" id="ARBA00022553"/>
    </source>
</evidence>
<dbReference type="FunFam" id="1.10.287.130:FF:000045">
    <property type="entry name" value="Two-component system sensor histidine kinase/response regulator"/>
    <property type="match status" value="1"/>
</dbReference>
<dbReference type="InterPro" id="IPR005467">
    <property type="entry name" value="His_kinase_dom"/>
</dbReference>
<dbReference type="Gene3D" id="3.40.50.2300">
    <property type="match status" value="1"/>
</dbReference>
<dbReference type="SUPFAM" id="SSF63829">
    <property type="entry name" value="Calcium-dependent phosphotriesterase"/>
    <property type="match status" value="2"/>
</dbReference>
<dbReference type="GO" id="GO:0000155">
    <property type="term" value="F:phosphorelay sensor kinase activity"/>
    <property type="evidence" value="ECO:0007669"/>
    <property type="project" value="InterPro"/>
</dbReference>
<dbReference type="RefSeq" id="WP_118469203.1">
    <property type="nucleotide sequence ID" value="NZ_QRWP01000019.1"/>
</dbReference>
<feature type="domain" description="HTH araC/xylS-type" evidence="14">
    <location>
        <begin position="1322"/>
        <end position="1422"/>
    </location>
</feature>
<dbReference type="PANTHER" id="PTHR43547:SF2">
    <property type="entry name" value="HYBRID SIGNAL TRANSDUCTION HISTIDINE KINASE C"/>
    <property type="match status" value="1"/>
</dbReference>
<dbReference type="Gene3D" id="3.30.565.10">
    <property type="entry name" value="Histidine kinase-like ATPase, C-terminal domain"/>
    <property type="match status" value="1"/>
</dbReference>
<dbReference type="SUPFAM" id="SSF47384">
    <property type="entry name" value="Homodimeric domain of signal transducing histidine kinase"/>
    <property type="match status" value="1"/>
</dbReference>
<name>A0A412MX62_9BACE</name>
<evidence type="ECO:0000256" key="10">
    <source>
        <dbReference type="ARBA" id="ARBA00023125"/>
    </source>
</evidence>
<dbReference type="SMART" id="SM00342">
    <property type="entry name" value="HTH_ARAC"/>
    <property type="match status" value="1"/>
</dbReference>
<evidence type="ECO:0000256" key="9">
    <source>
        <dbReference type="ARBA" id="ARBA00023015"/>
    </source>
</evidence>
<dbReference type="CDD" id="cd17574">
    <property type="entry name" value="REC_OmpR"/>
    <property type="match status" value="1"/>
</dbReference>
<evidence type="ECO:0000256" key="7">
    <source>
        <dbReference type="ARBA" id="ARBA00022840"/>
    </source>
</evidence>
<dbReference type="InterPro" id="IPR018060">
    <property type="entry name" value="HTH_AraC"/>
</dbReference>
<dbReference type="GO" id="GO:0005524">
    <property type="term" value="F:ATP binding"/>
    <property type="evidence" value="ECO:0007669"/>
    <property type="project" value="UniProtKB-KW"/>
</dbReference>
<dbReference type="PANTHER" id="PTHR43547">
    <property type="entry name" value="TWO-COMPONENT HISTIDINE KINASE"/>
    <property type="match status" value="1"/>
</dbReference>
<evidence type="ECO:0000256" key="13">
    <source>
        <dbReference type="SAM" id="MobiDB-lite"/>
    </source>
</evidence>
<dbReference type="PRINTS" id="PR00344">
    <property type="entry name" value="BCTRLSENSOR"/>
</dbReference>
<dbReference type="InterPro" id="IPR003661">
    <property type="entry name" value="HisK_dim/P_dom"/>
</dbReference>
<feature type="domain" description="Histidine kinase" evidence="15">
    <location>
        <begin position="910"/>
        <end position="1125"/>
    </location>
</feature>
<dbReference type="SUPFAM" id="SSF52172">
    <property type="entry name" value="CheY-like"/>
    <property type="match status" value="1"/>
</dbReference>
<dbReference type="PROSITE" id="PS00041">
    <property type="entry name" value="HTH_ARAC_FAMILY_1"/>
    <property type="match status" value="1"/>
</dbReference>
<reference evidence="17 18" key="1">
    <citation type="submission" date="2018-08" db="EMBL/GenBank/DDBJ databases">
        <title>A genome reference for cultivated species of the human gut microbiota.</title>
        <authorList>
            <person name="Zou Y."/>
            <person name="Xue W."/>
            <person name="Luo G."/>
        </authorList>
    </citation>
    <scope>NUCLEOTIDE SEQUENCE [LARGE SCALE GENOMIC DNA]</scope>
    <source>
        <strain evidence="17 18">AF19-1AC</strain>
    </source>
</reference>
<dbReference type="Pfam" id="PF00072">
    <property type="entry name" value="Response_reg"/>
    <property type="match status" value="1"/>
</dbReference>
<dbReference type="EC" id="2.7.13.3" evidence="2"/>
<comment type="catalytic activity">
    <reaction evidence="1">
        <text>ATP + protein L-histidine = ADP + protein N-phospho-L-histidine.</text>
        <dbReference type="EC" id="2.7.13.3"/>
    </reaction>
</comment>
<keyword evidence="11" id="KW-0804">Transcription</keyword>
<dbReference type="InterPro" id="IPR015943">
    <property type="entry name" value="WD40/YVTN_repeat-like_dom_sf"/>
</dbReference>
<dbReference type="EMBL" id="QRWP01000019">
    <property type="protein sequence ID" value="RGT29233.1"/>
    <property type="molecule type" value="Genomic_DNA"/>
</dbReference>
<evidence type="ECO:0000313" key="18">
    <source>
        <dbReference type="Proteomes" id="UP000285159"/>
    </source>
</evidence>
<evidence type="ECO:0000256" key="2">
    <source>
        <dbReference type="ARBA" id="ARBA00012438"/>
    </source>
</evidence>
<dbReference type="PROSITE" id="PS01124">
    <property type="entry name" value="HTH_ARAC_FAMILY_2"/>
    <property type="match status" value="1"/>
</dbReference>
<evidence type="ECO:0000256" key="4">
    <source>
        <dbReference type="ARBA" id="ARBA00022679"/>
    </source>
</evidence>
<dbReference type="Gene3D" id="1.10.10.60">
    <property type="entry name" value="Homeodomain-like"/>
    <property type="match status" value="1"/>
</dbReference>
<dbReference type="Gene3D" id="2.130.10.10">
    <property type="entry name" value="YVTN repeat-like/Quinoprotein amine dehydrogenase"/>
    <property type="match status" value="4"/>
</dbReference>
<dbReference type="SMART" id="SM00387">
    <property type="entry name" value="HATPase_c"/>
    <property type="match status" value="1"/>
</dbReference>
<dbReference type="CDD" id="cd00082">
    <property type="entry name" value="HisKA"/>
    <property type="match status" value="1"/>
</dbReference>
<keyword evidence="8" id="KW-0902">Two-component regulatory system</keyword>
<evidence type="ECO:0000259" key="15">
    <source>
        <dbReference type="PROSITE" id="PS50109"/>
    </source>
</evidence>
<keyword evidence="5" id="KW-0547">Nucleotide-binding</keyword>
<dbReference type="InterPro" id="IPR009057">
    <property type="entry name" value="Homeodomain-like_sf"/>
</dbReference>
<dbReference type="FunFam" id="3.30.565.10:FF:000037">
    <property type="entry name" value="Hybrid sensor histidine kinase/response regulator"/>
    <property type="match status" value="1"/>
</dbReference>
<dbReference type="InterPro" id="IPR018062">
    <property type="entry name" value="HTH_AraC-typ_CS"/>
</dbReference>
<dbReference type="SUPFAM" id="SSF46689">
    <property type="entry name" value="Homeodomain-like"/>
    <property type="match status" value="1"/>
</dbReference>
<dbReference type="SMART" id="SM00388">
    <property type="entry name" value="HisKA"/>
    <property type="match status" value="1"/>
</dbReference>
<dbReference type="Proteomes" id="UP000285159">
    <property type="component" value="Unassembled WGS sequence"/>
</dbReference>
<dbReference type="FunFam" id="2.60.40.10:FF:000791">
    <property type="entry name" value="Two-component system sensor histidine kinase/response regulator"/>
    <property type="match status" value="1"/>
</dbReference>
<dbReference type="InterPro" id="IPR011110">
    <property type="entry name" value="Reg_prop"/>
</dbReference>
<dbReference type="Gene3D" id="1.10.287.130">
    <property type="match status" value="1"/>
</dbReference>
<evidence type="ECO:0000256" key="5">
    <source>
        <dbReference type="ARBA" id="ARBA00022741"/>
    </source>
</evidence>
<dbReference type="PROSITE" id="PS50109">
    <property type="entry name" value="HIS_KIN"/>
    <property type="match status" value="1"/>
</dbReference>
<accession>A0A412MX62</accession>
<dbReference type="InterPro" id="IPR011123">
    <property type="entry name" value="Y_Y_Y"/>
</dbReference>
<dbReference type="Gene3D" id="2.60.40.10">
    <property type="entry name" value="Immunoglobulins"/>
    <property type="match status" value="1"/>
</dbReference>
<protein>
    <recommendedName>
        <fullName evidence="2">histidine kinase</fullName>
        <ecNumber evidence="2">2.7.13.3</ecNumber>
    </recommendedName>
</protein>
<dbReference type="PROSITE" id="PS50110">
    <property type="entry name" value="RESPONSE_REGULATORY"/>
    <property type="match status" value="1"/>
</dbReference>
<dbReference type="Pfam" id="PF07495">
    <property type="entry name" value="Y_Y_Y"/>
    <property type="match status" value="1"/>
</dbReference>
<evidence type="ECO:0000256" key="8">
    <source>
        <dbReference type="ARBA" id="ARBA00023012"/>
    </source>
</evidence>
<dbReference type="Pfam" id="PF02518">
    <property type="entry name" value="HATPase_c"/>
    <property type="match status" value="1"/>
</dbReference>
<keyword evidence="7" id="KW-0067">ATP-binding</keyword>
<dbReference type="Pfam" id="PF00512">
    <property type="entry name" value="HisKA"/>
    <property type="match status" value="1"/>
</dbReference>
<dbReference type="InterPro" id="IPR013783">
    <property type="entry name" value="Ig-like_fold"/>
</dbReference>
<dbReference type="CDD" id="cd00146">
    <property type="entry name" value="PKD"/>
    <property type="match status" value="1"/>
</dbReference>
<keyword evidence="3 12" id="KW-0597">Phosphoprotein</keyword>
<proteinExistence type="predicted"/>
<evidence type="ECO:0000313" key="17">
    <source>
        <dbReference type="EMBL" id="RGT29233.1"/>
    </source>
</evidence>
<dbReference type="InterPro" id="IPR011006">
    <property type="entry name" value="CheY-like_superfamily"/>
</dbReference>
<feature type="region of interest" description="Disordered" evidence="13">
    <location>
        <begin position="1419"/>
        <end position="1440"/>
    </location>
</feature>
<dbReference type="InterPro" id="IPR004358">
    <property type="entry name" value="Sig_transdc_His_kin-like_C"/>
</dbReference>
<gene>
    <name evidence="17" type="ORF">DWX38_15835</name>
</gene>